<dbReference type="PRINTS" id="PR00463">
    <property type="entry name" value="EP450I"/>
</dbReference>
<dbReference type="eggNOG" id="KOG0157">
    <property type="taxonomic scope" value="Eukaryota"/>
</dbReference>
<keyword evidence="7 8" id="KW-0349">Heme</keyword>
<keyword evidence="3 7" id="KW-0479">Metal-binding</keyword>
<dbReference type="GO" id="GO:0016705">
    <property type="term" value="F:oxidoreductase activity, acting on paired donors, with incorporation or reduction of molecular oxygen"/>
    <property type="evidence" value="ECO:0007669"/>
    <property type="project" value="InterPro"/>
</dbReference>
<keyword evidence="4" id="KW-1133">Transmembrane helix</keyword>
<dbReference type="AlphaFoldDB" id="A0A0D9WDG8"/>
<keyword evidence="4" id="KW-0472">Membrane</keyword>
<reference evidence="9 10" key="1">
    <citation type="submission" date="2012-08" db="EMBL/GenBank/DDBJ databases">
        <title>Oryza genome evolution.</title>
        <authorList>
            <person name="Wing R.A."/>
        </authorList>
    </citation>
    <scope>NUCLEOTIDE SEQUENCE</scope>
</reference>
<proteinExistence type="inferred from homology"/>
<dbReference type="HOGENOM" id="CLU_001570_27_2_1"/>
<comment type="cofactor">
    <cofactor evidence="7">
        <name>heme</name>
        <dbReference type="ChEBI" id="CHEBI:30413"/>
    </cofactor>
</comment>
<dbReference type="Pfam" id="PF00067">
    <property type="entry name" value="p450"/>
    <property type="match status" value="1"/>
</dbReference>
<evidence type="ECO:0000313" key="10">
    <source>
        <dbReference type="Proteomes" id="UP000032180"/>
    </source>
</evidence>
<keyword evidence="5 8" id="KW-0560">Oxidoreductase</keyword>
<evidence type="ECO:0000256" key="6">
    <source>
        <dbReference type="ARBA" id="ARBA00023004"/>
    </source>
</evidence>
<comment type="similarity">
    <text evidence="1 8">Belongs to the cytochrome P450 family.</text>
</comment>
<dbReference type="PANTHER" id="PTHR24296">
    <property type="entry name" value="CYTOCHROME P450"/>
    <property type="match status" value="1"/>
</dbReference>
<dbReference type="CDD" id="cd11064">
    <property type="entry name" value="CYP86A"/>
    <property type="match status" value="1"/>
</dbReference>
<dbReference type="GO" id="GO:0004497">
    <property type="term" value="F:monooxygenase activity"/>
    <property type="evidence" value="ECO:0007669"/>
    <property type="project" value="UniProtKB-KW"/>
</dbReference>
<dbReference type="SUPFAM" id="SSF48264">
    <property type="entry name" value="Cytochrome P450"/>
    <property type="match status" value="1"/>
</dbReference>
<feature type="binding site" description="axial binding residue" evidence="7">
    <location>
        <position position="472"/>
    </location>
    <ligand>
        <name>heme</name>
        <dbReference type="ChEBI" id="CHEBI:30413"/>
    </ligand>
    <ligandPart>
        <name>Fe</name>
        <dbReference type="ChEBI" id="CHEBI:18248"/>
    </ligandPart>
</feature>
<evidence type="ECO:0000256" key="7">
    <source>
        <dbReference type="PIRSR" id="PIRSR602401-1"/>
    </source>
</evidence>
<dbReference type="Gramene" id="LPERR05G04790.1">
    <property type="protein sequence ID" value="LPERR05G04790.1"/>
    <property type="gene ID" value="LPERR05G04790"/>
</dbReference>
<dbReference type="GO" id="GO:0020037">
    <property type="term" value="F:heme binding"/>
    <property type="evidence" value="ECO:0007669"/>
    <property type="project" value="InterPro"/>
</dbReference>
<dbReference type="InterPro" id="IPR001128">
    <property type="entry name" value="Cyt_P450"/>
</dbReference>
<dbReference type="GO" id="GO:0006629">
    <property type="term" value="P:lipid metabolic process"/>
    <property type="evidence" value="ECO:0007669"/>
    <property type="project" value="UniProtKB-ARBA"/>
</dbReference>
<keyword evidence="8" id="KW-0503">Monooxygenase</keyword>
<dbReference type="GO" id="GO:0005506">
    <property type="term" value="F:iron ion binding"/>
    <property type="evidence" value="ECO:0007669"/>
    <property type="project" value="InterPro"/>
</dbReference>
<evidence type="ECO:0008006" key="11">
    <source>
        <dbReference type="Google" id="ProtNLM"/>
    </source>
</evidence>
<dbReference type="Gene3D" id="1.10.630.10">
    <property type="entry name" value="Cytochrome P450"/>
    <property type="match status" value="1"/>
</dbReference>
<dbReference type="Proteomes" id="UP000032180">
    <property type="component" value="Chromosome 5"/>
</dbReference>
<dbReference type="PRINTS" id="PR00385">
    <property type="entry name" value="P450"/>
</dbReference>
<reference evidence="9" key="3">
    <citation type="submission" date="2015-04" db="UniProtKB">
        <authorList>
            <consortium name="EnsemblPlants"/>
        </authorList>
    </citation>
    <scope>IDENTIFICATION</scope>
</reference>
<dbReference type="InterPro" id="IPR002401">
    <property type="entry name" value="Cyt_P450_E_grp-I"/>
</dbReference>
<dbReference type="EnsemblPlants" id="LPERR05G04790.1">
    <property type="protein sequence ID" value="LPERR05G04790.1"/>
    <property type="gene ID" value="LPERR05G04790"/>
</dbReference>
<name>A0A0D9WDG8_9ORYZ</name>
<evidence type="ECO:0000256" key="4">
    <source>
        <dbReference type="ARBA" id="ARBA00022989"/>
    </source>
</evidence>
<evidence type="ECO:0000313" key="9">
    <source>
        <dbReference type="EnsemblPlants" id="LPERR05G04790.1"/>
    </source>
</evidence>
<organism evidence="9 10">
    <name type="scientific">Leersia perrieri</name>
    <dbReference type="NCBI Taxonomy" id="77586"/>
    <lineage>
        <taxon>Eukaryota</taxon>
        <taxon>Viridiplantae</taxon>
        <taxon>Streptophyta</taxon>
        <taxon>Embryophyta</taxon>
        <taxon>Tracheophyta</taxon>
        <taxon>Spermatophyta</taxon>
        <taxon>Magnoliopsida</taxon>
        <taxon>Liliopsida</taxon>
        <taxon>Poales</taxon>
        <taxon>Poaceae</taxon>
        <taxon>BOP clade</taxon>
        <taxon>Oryzoideae</taxon>
        <taxon>Oryzeae</taxon>
        <taxon>Oryzinae</taxon>
        <taxon>Leersia</taxon>
    </lineage>
</organism>
<reference evidence="10" key="2">
    <citation type="submission" date="2013-12" db="EMBL/GenBank/DDBJ databases">
        <authorList>
            <person name="Yu Y."/>
            <person name="Lee S."/>
            <person name="de Baynast K."/>
            <person name="Wissotski M."/>
            <person name="Liu L."/>
            <person name="Talag J."/>
            <person name="Goicoechea J."/>
            <person name="Angelova A."/>
            <person name="Jetty R."/>
            <person name="Kudrna D."/>
            <person name="Golser W."/>
            <person name="Rivera L."/>
            <person name="Zhang J."/>
            <person name="Wing R."/>
        </authorList>
    </citation>
    <scope>NUCLEOTIDE SEQUENCE</scope>
</reference>
<evidence type="ECO:0000256" key="2">
    <source>
        <dbReference type="ARBA" id="ARBA00022692"/>
    </source>
</evidence>
<sequence>MGIITLPSFSFLLSYPEFLLAAVSFLAISSLRAARRRHRHAVPVPVSWPVVGMLPFVVSNLGHLLDAATGALRELGCTFMFRGPWLAGGADFLVTCDPAILHHCLVANHSNYDKGHDFAEMFDVVGEGLLVADAASWAPQRRLAAAVFSSAAFRSFVLSTVVRQTRRLLVPFLEHVANGRLVEMEEVLMRYSFDVSYAVAFAADVDSLSVANAAAAFPAFGEATRVTGEAVMFRHIVPARVWKVMRWLNVGVERRLADAKAVLDESVYREIANRKKKSAAVAGEGHDLLSMYMAYPRDADMTDEERDRSLRDAAVGFMFAAKDLIAAAMTWLLYMLATHPRVEAKILAELTSLHHHHHAGGDGEHREHVVFDGEAVRSATYLHAVVLETLRLYPPAPFEEKEATGDDELPGGTTVRKGTRVVFCLYAMGRVEGIWGEDCWEFRPERWLTGTGKIRQEPTYKFATFNAGPRSCLGRDLGITNIKIATAAIVYNFRVELAGGGHVVEPKDSVVLHTKNGLMVRVKRREEAA</sequence>
<dbReference type="STRING" id="77586.A0A0D9WDG8"/>
<evidence type="ECO:0000256" key="1">
    <source>
        <dbReference type="ARBA" id="ARBA00010617"/>
    </source>
</evidence>
<evidence type="ECO:0000256" key="3">
    <source>
        <dbReference type="ARBA" id="ARBA00022723"/>
    </source>
</evidence>
<keyword evidence="2" id="KW-0812">Transmembrane</keyword>
<dbReference type="InterPro" id="IPR017972">
    <property type="entry name" value="Cyt_P450_CS"/>
</dbReference>
<keyword evidence="10" id="KW-1185">Reference proteome</keyword>
<dbReference type="InterPro" id="IPR036396">
    <property type="entry name" value="Cyt_P450_sf"/>
</dbReference>
<accession>A0A0D9WDG8</accession>
<evidence type="ECO:0000256" key="8">
    <source>
        <dbReference type="RuleBase" id="RU000461"/>
    </source>
</evidence>
<evidence type="ECO:0000256" key="5">
    <source>
        <dbReference type="ARBA" id="ARBA00023002"/>
    </source>
</evidence>
<protein>
    <recommendedName>
        <fullName evidence="11">Cytochrome P450</fullName>
    </recommendedName>
</protein>
<keyword evidence="6 7" id="KW-0408">Iron</keyword>
<dbReference type="PROSITE" id="PS00086">
    <property type="entry name" value="CYTOCHROME_P450"/>
    <property type="match status" value="1"/>
</dbReference>